<protein>
    <recommendedName>
        <fullName evidence="3">MarR family transcriptional regulator</fullName>
    </recommendedName>
</protein>
<accession>A0A7W7DAU2</accession>
<keyword evidence="2" id="KW-1185">Reference proteome</keyword>
<organism evidence="1 2">
    <name type="scientific">Sphaerisporangium siamense</name>
    <dbReference type="NCBI Taxonomy" id="795645"/>
    <lineage>
        <taxon>Bacteria</taxon>
        <taxon>Bacillati</taxon>
        <taxon>Actinomycetota</taxon>
        <taxon>Actinomycetes</taxon>
        <taxon>Streptosporangiales</taxon>
        <taxon>Streptosporangiaceae</taxon>
        <taxon>Sphaerisporangium</taxon>
    </lineage>
</organism>
<sequence>MTEPPMDVRTACIVAHEYFTSLRAAGFTTLQALYLTACILAGGPKPPPEEEP</sequence>
<evidence type="ECO:0008006" key="3">
    <source>
        <dbReference type="Google" id="ProtNLM"/>
    </source>
</evidence>
<evidence type="ECO:0000313" key="2">
    <source>
        <dbReference type="Proteomes" id="UP000542210"/>
    </source>
</evidence>
<name>A0A7W7DAU2_9ACTN</name>
<reference evidence="1 2" key="1">
    <citation type="submission" date="2020-08" db="EMBL/GenBank/DDBJ databases">
        <title>Sequencing the genomes of 1000 actinobacteria strains.</title>
        <authorList>
            <person name="Klenk H.-P."/>
        </authorList>
    </citation>
    <scope>NUCLEOTIDE SEQUENCE [LARGE SCALE GENOMIC DNA]</scope>
    <source>
        <strain evidence="1 2">DSM 45784</strain>
    </source>
</reference>
<proteinExistence type="predicted"/>
<dbReference type="AlphaFoldDB" id="A0A7W7DAU2"/>
<evidence type="ECO:0000313" key="1">
    <source>
        <dbReference type="EMBL" id="MBB4702545.1"/>
    </source>
</evidence>
<dbReference type="Proteomes" id="UP000542210">
    <property type="component" value="Unassembled WGS sequence"/>
</dbReference>
<dbReference type="RefSeq" id="WP_184882391.1">
    <property type="nucleotide sequence ID" value="NZ_BOOV01000033.1"/>
</dbReference>
<dbReference type="EMBL" id="JACHND010000001">
    <property type="protein sequence ID" value="MBB4702545.1"/>
    <property type="molecule type" value="Genomic_DNA"/>
</dbReference>
<comment type="caution">
    <text evidence="1">The sequence shown here is derived from an EMBL/GenBank/DDBJ whole genome shotgun (WGS) entry which is preliminary data.</text>
</comment>
<gene>
    <name evidence="1" type="ORF">BJ982_004089</name>
</gene>